<name>A0A9X3F328_9BACT</name>
<protein>
    <submittedName>
        <fullName evidence="3">DUF4091 domain-containing protein</fullName>
    </submittedName>
</protein>
<dbReference type="Pfam" id="PF22680">
    <property type="entry name" value="Glyco_hydro_123_N_2"/>
    <property type="match status" value="1"/>
</dbReference>
<dbReference type="InterPro" id="IPR053850">
    <property type="entry name" value="Glyco_hydro_123_N_2"/>
</dbReference>
<accession>A0A9X3F328</accession>
<evidence type="ECO:0000313" key="4">
    <source>
        <dbReference type="Proteomes" id="UP001145087"/>
    </source>
</evidence>
<feature type="domain" description="Glycoside hydrolase 123 N-terminal" evidence="2">
    <location>
        <begin position="66"/>
        <end position="183"/>
    </location>
</feature>
<dbReference type="Pfam" id="PF13320">
    <property type="entry name" value="GH123_cat"/>
    <property type="match status" value="1"/>
</dbReference>
<reference evidence="3" key="1">
    <citation type="submission" date="2022-11" db="EMBL/GenBank/DDBJ databases">
        <title>Marilongibacter aestuarii gen. nov., sp. nov., isolated from tidal flat sediment.</title>
        <authorList>
            <person name="Jiayan W."/>
        </authorList>
    </citation>
    <scope>NUCLEOTIDE SEQUENCE</scope>
    <source>
        <strain evidence="3">Z1-6</strain>
    </source>
</reference>
<comment type="caution">
    <text evidence="3">The sequence shown here is derived from an EMBL/GenBank/DDBJ whole genome shotgun (WGS) entry which is preliminary data.</text>
</comment>
<sequence length="763" mass="88130">MKNEIKNRLNWLPVSLNIRYVVLCLSLFCSVITKASSYGESIFTDKVCTVWWTGSTYKVMQNEACPDKKGKVAVWSAKNETESFQLVLSPLTDLKNISVAATNLKNGKGEEIGSENVVIRKVEYVHVTKPSGTLHKAGLYPDPLPQCTDLFDALEKQNTPLFITIKVPNNVSSGKYTGEILIESSGWETTVPVELNVWDFSLPELPKMRSGFGMSTARIKQYHNLDTKDELEQVTDMYFRSFKDYRISPYYFYDLAKIKRTVKGICWTGGVFDPETTYEGKYSYQLKNSSNGRFTDLIKIDPTHPYLLKWQAKTFPEGQKYSVIVKCYDEEKQPLYWSMKWMKYEGCRSWRLDTLFIDTTGFFAEKDLPDYRPFPENARYASIHLSGPPAGDVWFDDFQFVDEMSGENLLPHGDFEQDIDELDIEIDFSDFDEVARKYLDEFGFSGFRFGVPGLAKKSKGVLNGFVSGTPEYKKLMKLYLKPVQDHLEQNGWLGKEYLYWADEPDHEHYKFVREGMEAIYEAAPKLTRFITENNPGPEIMDVTEIGCPVLYQINPEKVKEWSGKGRKFWSYLMCWPKEPHLNLFIDSYAINMRMWLWISYKYNLVGILVWNSNQWNGAKGAAPDGIVQNIWEDPMTYKSGWGTPYGSAPEYGNGDGMFFYPPNRDPNSDKTKYMSGPVPSLRLEILREGLDDYDYMIMLEECIKDADLNQKKLVAKAKKILDFGSEVFVSDRMYSKDPKVLMDYRMKMGELLSEFERKKNSKE</sequence>
<gene>
    <name evidence="3" type="ORF">OU798_04870</name>
</gene>
<dbReference type="InterPro" id="IPR025150">
    <property type="entry name" value="GH123_cat"/>
</dbReference>
<feature type="domain" description="Glycoside hydrolase 123 catalytic" evidence="1">
    <location>
        <begin position="466"/>
        <end position="697"/>
    </location>
</feature>
<dbReference type="RefSeq" id="WP_343331998.1">
    <property type="nucleotide sequence ID" value="NZ_JAPOHD010000009.1"/>
</dbReference>
<dbReference type="Proteomes" id="UP001145087">
    <property type="component" value="Unassembled WGS sequence"/>
</dbReference>
<dbReference type="Gene3D" id="2.60.120.260">
    <property type="entry name" value="Galactose-binding domain-like"/>
    <property type="match status" value="1"/>
</dbReference>
<proteinExistence type="predicted"/>
<organism evidence="3 4">
    <name type="scientific">Draconibacterium aestuarii</name>
    <dbReference type="NCBI Taxonomy" id="2998507"/>
    <lineage>
        <taxon>Bacteria</taxon>
        <taxon>Pseudomonadati</taxon>
        <taxon>Bacteroidota</taxon>
        <taxon>Bacteroidia</taxon>
        <taxon>Marinilabiliales</taxon>
        <taxon>Prolixibacteraceae</taxon>
        <taxon>Draconibacterium</taxon>
    </lineage>
</organism>
<evidence type="ECO:0000259" key="2">
    <source>
        <dbReference type="Pfam" id="PF22680"/>
    </source>
</evidence>
<evidence type="ECO:0000313" key="3">
    <source>
        <dbReference type="EMBL" id="MCY1719661.1"/>
    </source>
</evidence>
<dbReference type="AlphaFoldDB" id="A0A9X3F328"/>
<dbReference type="EMBL" id="JAPOHD010000009">
    <property type="protein sequence ID" value="MCY1719661.1"/>
    <property type="molecule type" value="Genomic_DNA"/>
</dbReference>
<keyword evidence="4" id="KW-1185">Reference proteome</keyword>
<evidence type="ECO:0000259" key="1">
    <source>
        <dbReference type="Pfam" id="PF13320"/>
    </source>
</evidence>